<dbReference type="InterPro" id="IPR001650">
    <property type="entry name" value="Helicase_C-like"/>
</dbReference>
<reference evidence="4 5" key="1">
    <citation type="submission" date="2018-10" db="EMBL/GenBank/DDBJ databases">
        <title>GWAS and RNA-Seq identify cryptic mechanisms of antimicrobial resistance in Acinetobacter baumannii.</title>
        <authorList>
            <person name="Sahl J.W."/>
        </authorList>
    </citation>
    <scope>NUCLEOTIDE SEQUENCE [LARGE SCALE GENOMIC DNA]</scope>
    <source>
        <strain evidence="4 5">TG28175</strain>
    </source>
</reference>
<dbReference type="PANTHER" id="PTHR47964:SF1">
    <property type="entry name" value="ATP-DEPENDENT DNA HELICASE HOMOLOG RECG, CHLOROPLASTIC"/>
    <property type="match status" value="1"/>
</dbReference>
<dbReference type="InterPro" id="IPR027417">
    <property type="entry name" value="P-loop_NTPase"/>
</dbReference>
<dbReference type="PROSITE" id="PS51194">
    <property type="entry name" value="HELICASE_CTER"/>
    <property type="match status" value="1"/>
</dbReference>
<dbReference type="Proteomes" id="UP000280073">
    <property type="component" value="Unassembled WGS sequence"/>
</dbReference>
<name>A0A429M6B0_ACIBA</name>
<dbReference type="GO" id="GO:0003678">
    <property type="term" value="F:DNA helicase activity"/>
    <property type="evidence" value="ECO:0007669"/>
    <property type="project" value="TreeGrafter"/>
</dbReference>
<comment type="caution">
    <text evidence="4">The sequence shown here is derived from an EMBL/GenBank/DDBJ whole genome shotgun (WGS) entry which is preliminary data.</text>
</comment>
<sequence length="151" mass="17094">RELLRGGQVYFLHNEVETIERAAENIRVLVPEARVAVAHGQMRERELEQVMQQFYHKEYNVLVCSTIIETGIDVPNANTILIERADKLGLAQLHQLRGRVGRSHHQAYAYLLVPSIKHLKGDAEKRLDAIQRASTLGAGFMLATEDLEIRG</sequence>
<evidence type="ECO:0000313" key="4">
    <source>
        <dbReference type="EMBL" id="RSR13253.1"/>
    </source>
</evidence>
<evidence type="ECO:0000313" key="5">
    <source>
        <dbReference type="Proteomes" id="UP000280073"/>
    </source>
</evidence>
<feature type="non-terminal residue" evidence="4">
    <location>
        <position position="151"/>
    </location>
</feature>
<evidence type="ECO:0000259" key="3">
    <source>
        <dbReference type="PROSITE" id="PS51194"/>
    </source>
</evidence>
<dbReference type="EMBL" id="RFDI01002647">
    <property type="protein sequence ID" value="RSR13253.1"/>
    <property type="molecule type" value="Genomic_DNA"/>
</dbReference>
<feature type="domain" description="Helicase C-terminal" evidence="3">
    <location>
        <begin position="1"/>
        <end position="148"/>
    </location>
</feature>
<dbReference type="InterPro" id="IPR047112">
    <property type="entry name" value="RecG/Mfd"/>
</dbReference>
<proteinExistence type="predicted"/>
<dbReference type="Gene3D" id="3.40.50.300">
    <property type="entry name" value="P-loop containing nucleotide triphosphate hydrolases"/>
    <property type="match status" value="1"/>
</dbReference>
<gene>
    <name evidence="4" type="ORF">EA686_29275</name>
</gene>
<evidence type="ECO:0000256" key="2">
    <source>
        <dbReference type="ARBA" id="ARBA00022806"/>
    </source>
</evidence>
<organism evidence="4 5">
    <name type="scientific">Acinetobacter baumannii</name>
    <dbReference type="NCBI Taxonomy" id="470"/>
    <lineage>
        <taxon>Bacteria</taxon>
        <taxon>Pseudomonadati</taxon>
        <taxon>Pseudomonadota</taxon>
        <taxon>Gammaproteobacteria</taxon>
        <taxon>Moraxellales</taxon>
        <taxon>Moraxellaceae</taxon>
        <taxon>Acinetobacter</taxon>
        <taxon>Acinetobacter calcoaceticus/baumannii complex</taxon>
    </lineage>
</organism>
<feature type="non-terminal residue" evidence="4">
    <location>
        <position position="1"/>
    </location>
</feature>
<keyword evidence="2" id="KW-0347">Helicase</keyword>
<dbReference type="GO" id="GO:0016787">
    <property type="term" value="F:hydrolase activity"/>
    <property type="evidence" value="ECO:0007669"/>
    <property type="project" value="UniProtKB-KW"/>
</dbReference>
<dbReference type="Pfam" id="PF00271">
    <property type="entry name" value="Helicase_C"/>
    <property type="match status" value="1"/>
</dbReference>
<keyword evidence="1" id="KW-0378">Hydrolase</keyword>
<protein>
    <submittedName>
        <fullName evidence="4">Transcription-repair coupling factor</fullName>
    </submittedName>
</protein>
<dbReference type="GO" id="GO:0006281">
    <property type="term" value="P:DNA repair"/>
    <property type="evidence" value="ECO:0007669"/>
    <property type="project" value="InterPro"/>
</dbReference>
<keyword evidence="2" id="KW-0547">Nucleotide-binding</keyword>
<accession>A0A429M6B0</accession>
<dbReference type="AlphaFoldDB" id="A0A429M6B0"/>
<dbReference type="SUPFAM" id="SSF52540">
    <property type="entry name" value="P-loop containing nucleoside triphosphate hydrolases"/>
    <property type="match status" value="1"/>
</dbReference>
<evidence type="ECO:0000256" key="1">
    <source>
        <dbReference type="ARBA" id="ARBA00022801"/>
    </source>
</evidence>
<dbReference type="SMART" id="SM00490">
    <property type="entry name" value="HELICc"/>
    <property type="match status" value="1"/>
</dbReference>
<dbReference type="PANTHER" id="PTHR47964">
    <property type="entry name" value="ATP-DEPENDENT DNA HELICASE HOMOLOG RECG, CHLOROPLASTIC"/>
    <property type="match status" value="1"/>
</dbReference>
<keyword evidence="2" id="KW-0067">ATP-binding</keyword>